<dbReference type="InterPro" id="IPR012675">
    <property type="entry name" value="Beta-grasp_dom_sf"/>
</dbReference>
<dbReference type="PROSITE" id="PS51085">
    <property type="entry name" value="2FE2S_FER_2"/>
    <property type="match status" value="1"/>
</dbReference>
<evidence type="ECO:0000259" key="2">
    <source>
        <dbReference type="PROSITE" id="PS51384"/>
    </source>
</evidence>
<feature type="domain" description="2Fe-2S ferredoxin-type" evidence="1">
    <location>
        <begin position="1"/>
        <end position="91"/>
    </location>
</feature>
<dbReference type="RefSeq" id="WP_123690401.1">
    <property type="nucleotide sequence ID" value="NZ_AP019700.1"/>
</dbReference>
<evidence type="ECO:0000313" key="4">
    <source>
        <dbReference type="Proteomes" id="UP000278222"/>
    </source>
</evidence>
<dbReference type="InterPro" id="IPR001433">
    <property type="entry name" value="OxRdtase_FAD/NAD-bd"/>
</dbReference>
<sequence>MILLKVDGHAPATIEHGQTLLEAGLAAGLPLPYGCRSGLCGACRMRLVAGEVTHDPHAAAALSPAERRGGIVLACRARATSDVTLALADAPLPPPFPRRFDTRVANRRPLGPRITELAVEPPPGGLAYLAGQYATLGFAGAAPRDFSMAGLPGDATITFHLRAAGSGGAAAAAADLRPGDPVTMEGPFGRAYLRPDGAGPLLLVAGGTGLAPMLAIARAALAEQPDRPTTLCAGATDPADLYGAACLDGLAAAHPSFAWQAATDRLVAVAVTTAESLDAPVIHAAGPPAMVRALRSGLRVSGVRPAAFHSDAFNPVG</sequence>
<dbReference type="AlphaFoldDB" id="A0A3N1LI72"/>
<dbReference type="OrthoDB" id="9786134at2"/>
<evidence type="ECO:0000313" key="3">
    <source>
        <dbReference type="EMBL" id="ROP90914.1"/>
    </source>
</evidence>
<dbReference type="InterPro" id="IPR017938">
    <property type="entry name" value="Riboflavin_synthase-like_b-brl"/>
</dbReference>
<dbReference type="PROSITE" id="PS51384">
    <property type="entry name" value="FAD_FR"/>
    <property type="match status" value="1"/>
</dbReference>
<organism evidence="3 4">
    <name type="scientific">Stella humosa</name>
    <dbReference type="NCBI Taxonomy" id="94"/>
    <lineage>
        <taxon>Bacteria</taxon>
        <taxon>Pseudomonadati</taxon>
        <taxon>Pseudomonadota</taxon>
        <taxon>Alphaproteobacteria</taxon>
        <taxon>Rhodospirillales</taxon>
        <taxon>Stellaceae</taxon>
        <taxon>Stella</taxon>
    </lineage>
</organism>
<dbReference type="SUPFAM" id="SSF63380">
    <property type="entry name" value="Riboflavin synthase domain-like"/>
    <property type="match status" value="1"/>
</dbReference>
<dbReference type="InterPro" id="IPR036010">
    <property type="entry name" value="2Fe-2S_ferredoxin-like_sf"/>
</dbReference>
<protein>
    <submittedName>
        <fullName evidence="3">CDP-4-dehydro-6-deoxyglucose reductase/ferredoxin-NAD(P)+ reductase (Naphthalene dioxygenase ferredoxin-specific)</fullName>
    </submittedName>
</protein>
<keyword evidence="3" id="KW-0560">Oxidoreductase</keyword>
<dbReference type="Gene3D" id="3.40.50.80">
    <property type="entry name" value="Nucleotide-binding domain of ferredoxin-NADP reductase (FNR) module"/>
    <property type="match status" value="1"/>
</dbReference>
<dbReference type="Gene3D" id="3.10.20.30">
    <property type="match status" value="1"/>
</dbReference>
<dbReference type="Pfam" id="PF00175">
    <property type="entry name" value="NAD_binding_1"/>
    <property type="match status" value="1"/>
</dbReference>
<feature type="domain" description="FAD-binding FR-type" evidence="2">
    <location>
        <begin position="97"/>
        <end position="194"/>
    </location>
</feature>
<dbReference type="InterPro" id="IPR001041">
    <property type="entry name" value="2Fe-2S_ferredoxin-type"/>
</dbReference>
<dbReference type="PANTHER" id="PTHR47354">
    <property type="entry name" value="NADH OXIDOREDUCTASE HCR"/>
    <property type="match status" value="1"/>
</dbReference>
<dbReference type="CDD" id="cd00207">
    <property type="entry name" value="fer2"/>
    <property type="match status" value="1"/>
</dbReference>
<dbReference type="InterPro" id="IPR039261">
    <property type="entry name" value="FNR_nucleotide-bd"/>
</dbReference>
<gene>
    <name evidence="3" type="ORF">EDC65_2774</name>
</gene>
<reference evidence="3 4" key="1">
    <citation type="submission" date="2018-11" db="EMBL/GenBank/DDBJ databases">
        <title>Genomic Encyclopedia of Type Strains, Phase IV (KMG-IV): sequencing the most valuable type-strain genomes for metagenomic binning, comparative biology and taxonomic classification.</title>
        <authorList>
            <person name="Goeker M."/>
        </authorList>
    </citation>
    <scope>NUCLEOTIDE SEQUENCE [LARGE SCALE GENOMIC DNA]</scope>
    <source>
        <strain evidence="3 4">DSM 5900</strain>
    </source>
</reference>
<dbReference type="InterPro" id="IPR017927">
    <property type="entry name" value="FAD-bd_FR_type"/>
</dbReference>
<comment type="caution">
    <text evidence="3">The sequence shown here is derived from an EMBL/GenBank/DDBJ whole genome shotgun (WGS) entry which is preliminary data.</text>
</comment>
<keyword evidence="3" id="KW-0223">Dioxygenase</keyword>
<name>A0A3N1LI72_9PROT</name>
<dbReference type="Pfam" id="PF00111">
    <property type="entry name" value="Fer2"/>
    <property type="match status" value="1"/>
</dbReference>
<dbReference type="Gene3D" id="2.40.30.10">
    <property type="entry name" value="Translation factors"/>
    <property type="match status" value="1"/>
</dbReference>
<dbReference type="SUPFAM" id="SSF54292">
    <property type="entry name" value="2Fe-2S ferredoxin-like"/>
    <property type="match status" value="1"/>
</dbReference>
<dbReference type="GO" id="GO:0051537">
    <property type="term" value="F:2 iron, 2 sulfur cluster binding"/>
    <property type="evidence" value="ECO:0007669"/>
    <property type="project" value="InterPro"/>
</dbReference>
<proteinExistence type="predicted"/>
<keyword evidence="4" id="KW-1185">Reference proteome</keyword>
<dbReference type="SUPFAM" id="SSF52343">
    <property type="entry name" value="Ferredoxin reductase-like, C-terminal NADP-linked domain"/>
    <property type="match status" value="1"/>
</dbReference>
<dbReference type="GO" id="GO:0051213">
    <property type="term" value="F:dioxygenase activity"/>
    <property type="evidence" value="ECO:0007669"/>
    <property type="project" value="UniProtKB-KW"/>
</dbReference>
<dbReference type="Proteomes" id="UP000278222">
    <property type="component" value="Unassembled WGS sequence"/>
</dbReference>
<evidence type="ECO:0000259" key="1">
    <source>
        <dbReference type="PROSITE" id="PS51085"/>
    </source>
</evidence>
<accession>A0A3N1LI72</accession>
<dbReference type="PROSITE" id="PS00197">
    <property type="entry name" value="2FE2S_FER_1"/>
    <property type="match status" value="1"/>
</dbReference>
<dbReference type="PANTHER" id="PTHR47354:SF5">
    <property type="entry name" value="PROTEIN RFBI"/>
    <property type="match status" value="1"/>
</dbReference>
<dbReference type="InterPro" id="IPR050415">
    <property type="entry name" value="MRET"/>
</dbReference>
<dbReference type="InterPro" id="IPR006058">
    <property type="entry name" value="2Fe2S_fd_BS"/>
</dbReference>
<dbReference type="EMBL" id="RJKX01000014">
    <property type="protein sequence ID" value="ROP90914.1"/>
    <property type="molecule type" value="Genomic_DNA"/>
</dbReference>
<dbReference type="PRINTS" id="PR00410">
    <property type="entry name" value="PHEHYDRXLASE"/>
</dbReference>